<dbReference type="Pfam" id="PF26138">
    <property type="entry name" value="DUF8040"/>
    <property type="match status" value="1"/>
</dbReference>
<evidence type="ECO:0000259" key="2">
    <source>
        <dbReference type="Pfam" id="PF26138"/>
    </source>
</evidence>
<dbReference type="AlphaFoldDB" id="A0A9Q1K101"/>
<dbReference type="EMBL" id="JAKOGI010000472">
    <property type="protein sequence ID" value="KAJ8434514.1"/>
    <property type="molecule type" value="Genomic_DNA"/>
</dbReference>
<protein>
    <recommendedName>
        <fullName evidence="2">DUF8040 domain-containing protein</fullName>
    </recommendedName>
</protein>
<keyword evidence="4" id="KW-1185">Reference proteome</keyword>
<feature type="domain" description="DUF8040" evidence="2">
    <location>
        <begin position="143"/>
        <end position="234"/>
    </location>
</feature>
<evidence type="ECO:0000313" key="3">
    <source>
        <dbReference type="EMBL" id="KAJ8434514.1"/>
    </source>
</evidence>
<sequence length="246" mass="28018">MKQNVPLDLKEHMGDSDKGDEDDSIYQHTSEGGSFGDRRRLRQQFADSVRCANSECPCCAPHKREPSPYQQVLTKLRQHPGVVVRGPDFTFSVMEYIRREKDGDYFVLFDDEDISRYLQVRGFGDQAPSSHQRLPKITGGKGGSMFIHQVSYGNRPDCCRQLVRLEIDAFTHLVNVMIEEQLLDKGSFVKVAEIVAISLYFFTRGASYRDVQIRLPHSPSTISKYHNQVLQALVNLSIDIVKPHQS</sequence>
<feature type="compositionally biased region" description="Basic and acidic residues" evidence="1">
    <location>
        <begin position="8"/>
        <end position="17"/>
    </location>
</feature>
<gene>
    <name evidence="3" type="ORF">Cgig2_030137</name>
</gene>
<organism evidence="3 4">
    <name type="scientific">Carnegiea gigantea</name>
    <dbReference type="NCBI Taxonomy" id="171969"/>
    <lineage>
        <taxon>Eukaryota</taxon>
        <taxon>Viridiplantae</taxon>
        <taxon>Streptophyta</taxon>
        <taxon>Embryophyta</taxon>
        <taxon>Tracheophyta</taxon>
        <taxon>Spermatophyta</taxon>
        <taxon>Magnoliopsida</taxon>
        <taxon>eudicotyledons</taxon>
        <taxon>Gunneridae</taxon>
        <taxon>Pentapetalae</taxon>
        <taxon>Caryophyllales</taxon>
        <taxon>Cactineae</taxon>
        <taxon>Cactaceae</taxon>
        <taxon>Cactoideae</taxon>
        <taxon>Echinocereeae</taxon>
        <taxon>Carnegiea</taxon>
    </lineage>
</organism>
<evidence type="ECO:0000256" key="1">
    <source>
        <dbReference type="SAM" id="MobiDB-lite"/>
    </source>
</evidence>
<evidence type="ECO:0000313" key="4">
    <source>
        <dbReference type="Proteomes" id="UP001153076"/>
    </source>
</evidence>
<dbReference type="Proteomes" id="UP001153076">
    <property type="component" value="Unassembled WGS sequence"/>
</dbReference>
<proteinExistence type="predicted"/>
<dbReference type="OrthoDB" id="1635626at2759"/>
<dbReference type="InterPro" id="IPR058353">
    <property type="entry name" value="DUF8040"/>
</dbReference>
<reference evidence="3" key="1">
    <citation type="submission" date="2022-04" db="EMBL/GenBank/DDBJ databases">
        <title>Carnegiea gigantea Genome sequencing and assembly v2.</title>
        <authorList>
            <person name="Copetti D."/>
            <person name="Sanderson M.J."/>
            <person name="Burquez A."/>
            <person name="Wojciechowski M.F."/>
        </authorList>
    </citation>
    <scope>NUCLEOTIDE SEQUENCE</scope>
    <source>
        <strain evidence="3">SGP5-SGP5p</strain>
        <tissue evidence="3">Aerial part</tissue>
    </source>
</reference>
<feature type="region of interest" description="Disordered" evidence="1">
    <location>
        <begin position="1"/>
        <end position="39"/>
    </location>
</feature>
<name>A0A9Q1K101_9CARY</name>
<comment type="caution">
    <text evidence="3">The sequence shown here is derived from an EMBL/GenBank/DDBJ whole genome shotgun (WGS) entry which is preliminary data.</text>
</comment>
<accession>A0A9Q1K101</accession>